<keyword evidence="1" id="KW-0812">Transmembrane</keyword>
<sequence>MQEVMSRIELGGSLGQIFGRVHNRLISKLSDAGISLAKTIPGFEKYMISSQRRGITYSVFKGTKNIGEDELGFPVVGEVIRIVPIIIGSKRAGLLQTILGAVLVVVGVITSPYGGGVLIGPGVALMAGGVIQMLSPQATGLASKQSADNQASYAFGGVTNTAAQGYPVPLLYGRLRIGGAIISAGIYVEDQQ</sequence>
<dbReference type="Proteomes" id="UP000344450">
    <property type="component" value="Chromosome"/>
</dbReference>
<keyword evidence="3" id="KW-1185">Reference proteome</keyword>
<keyword evidence="1" id="KW-1133">Transmembrane helix</keyword>
<dbReference type="GeneID" id="91973231"/>
<feature type="transmembrane region" description="Helical" evidence="1">
    <location>
        <begin position="92"/>
        <end position="110"/>
    </location>
</feature>
<evidence type="ECO:0000313" key="3">
    <source>
        <dbReference type="Proteomes" id="UP000344450"/>
    </source>
</evidence>
<dbReference type="RefSeq" id="WP_153743086.1">
    <property type="nucleotide sequence ID" value="NZ_CP045843.1"/>
</dbReference>
<accession>A0ABX6DNR1</accession>
<reference evidence="2 3" key="1">
    <citation type="submission" date="2019-10" db="EMBL/GenBank/DDBJ databases">
        <title>Complete genome sequencing of drug resistant plasmids in Kluyvera intermedia.</title>
        <authorList>
            <person name="Ke C."/>
            <person name="Jian S."/>
        </authorList>
    </citation>
    <scope>NUCLEOTIDE SEQUENCE [LARGE SCALE GENOMIC DNA]</scope>
    <source>
        <strain evidence="2 3">N2-1</strain>
    </source>
</reference>
<keyword evidence="1" id="KW-0472">Membrane</keyword>
<protein>
    <submittedName>
        <fullName evidence="2">Tail assembly protein</fullName>
    </submittedName>
</protein>
<evidence type="ECO:0000256" key="1">
    <source>
        <dbReference type="SAM" id="Phobius"/>
    </source>
</evidence>
<organism evidence="2 3">
    <name type="scientific">Kluyvera intermedia</name>
    <name type="common">Enterobacter intermedius</name>
    <dbReference type="NCBI Taxonomy" id="61648"/>
    <lineage>
        <taxon>Bacteria</taxon>
        <taxon>Pseudomonadati</taxon>
        <taxon>Pseudomonadota</taxon>
        <taxon>Gammaproteobacteria</taxon>
        <taxon>Enterobacterales</taxon>
        <taxon>Enterobacteriaceae</taxon>
        <taxon>Kluyvera</taxon>
    </lineage>
</organism>
<name>A0ABX6DNR1_KLUIN</name>
<dbReference type="EMBL" id="CP045845">
    <property type="protein sequence ID" value="QGH30441.1"/>
    <property type="molecule type" value="Genomic_DNA"/>
</dbReference>
<gene>
    <name evidence="2" type="ORF">GHC21_12510</name>
</gene>
<evidence type="ECO:0000313" key="2">
    <source>
        <dbReference type="EMBL" id="QGH30441.1"/>
    </source>
</evidence>
<proteinExistence type="predicted"/>